<dbReference type="GO" id="GO:0005634">
    <property type="term" value="C:nucleus"/>
    <property type="evidence" value="ECO:0007669"/>
    <property type="project" value="TreeGrafter"/>
</dbReference>
<sequence>DSATTRIPRLDGHSRIPPPGSFGSSYNSTAAATTTSTTTSHIRPPTALKSTTQIFRAPALPTNANGNAHANTRARPISSYHPTAVPLHDLGASIRKSASGERLNNAVSLISKRTTNVLKKYFGQGKMMGSSASAASNCSNLMTSSLPQTPLPTAKQQQQQQAKRPPQSLLTSSTPMPLMRSETFVCDEEEQQLQESKPSRMCLEQTRLSSVGFGRTLDMDVSESGCAQNYNRTALLEKEQLELDKNAAQLLSQRRRTIILSSNEAAEGNTSCAQPDRTHNIIPASNETAADATQLLGNHSSHRADRTRPVIPSCNEPADATQSISNLSSSRADRTRPVIPSSSEATDATQSIGNLSSSRADRTRPVIPATDEARDVTQLLDNRSYHREDCMQLDKPAKQDLDSTLTHNLSLDLTKSMDQLPLLEHMSMPSGLDMLSGVKSEQPAETEVDNSELDVTLTALAPNKSNMKLPLNSTINTERLLDISGLHSPARHIQLLNLTREFLEQSPPCMNPQLGRRSVPQQSLVCLTPQWATSTTTPLSGRFQQSPVPVHLLSPLLKAARSDLVLPTRTPEGELLPNPLDGTMTAVQLRTPRSSRYSFGLDLQETTLDSSIELVDGSISSSQQQLQLLQQQLLKKQHSFDLDESLGILTPDQMEEFLDSSSHHNNNNSNAILNHQLELQMLHQQQHYQHRLQQQQQQQQHLQQQLRLEQTPSPEELPLDPIEPQLAAAIATPAPASTSTSTSAAVVIATSVAAPAAQVNAKLSNSFITSVTSVTSLDTGYQGDGEMSRPASRGACDHSPSNGPHLGRVSRQPSFPPLPMPAGGGAPMRRQDPMTDSDFFTESDADDVLQRGDRRAQVIDGQLYGPAMQPSASVPQLEDSCMESSGIFTDVENRCDEEMRLPELEVDMEMDVDMSPDESTQTLRKAQGQAQRERSEQQQLVQPRPLSSSSAATTLSNRTSYCSVDGGSAKSFCDEAFNASSANGSGSGSSSGSGSEAQQRSSVQRVASPRPHASLTSLCTVENLQTASVSASASLSSSSSLSSPKSSACKAAANRKQKSPQTPRSAKAPVARKSQTPNKWDAVMHKIASNKSTIKTNYNDVKSKVSTTRPMTGSGATPTVARSPSSSGSPRISPTVRRSPSVTPSVVKRSTSVRNATPTTPTSTRQPQDKGSVGVGAGANVNVFTRLTKSQSPTSPTASTAGAAKRLQPLMVKR</sequence>
<evidence type="ECO:0000256" key="1">
    <source>
        <dbReference type="ARBA" id="ARBA00023054"/>
    </source>
</evidence>
<dbReference type="AlphaFoldDB" id="A0A484BE57"/>
<name>A0A484BE57_DRONA</name>
<dbReference type="EMBL" id="LSRL02000061">
    <property type="protein sequence ID" value="TDG46280.1"/>
    <property type="molecule type" value="Genomic_DNA"/>
</dbReference>
<proteinExistence type="predicted"/>
<dbReference type="GO" id="GO:0008017">
    <property type="term" value="F:microtubule binding"/>
    <property type="evidence" value="ECO:0007669"/>
    <property type="project" value="TreeGrafter"/>
</dbReference>
<feature type="region of interest" description="Disordered" evidence="2">
    <location>
        <begin position="981"/>
        <end position="1011"/>
    </location>
</feature>
<dbReference type="PANTHER" id="PTHR24200">
    <property type="entry name" value="TOUCAN, ISOFORM A"/>
    <property type="match status" value="1"/>
</dbReference>
<feature type="region of interest" description="Disordered" evidence="2">
    <location>
        <begin position="684"/>
        <end position="706"/>
    </location>
</feature>
<dbReference type="OMA" id="TPHGMRI"/>
<dbReference type="GO" id="GO:0005737">
    <property type="term" value="C:cytoplasm"/>
    <property type="evidence" value="ECO:0007669"/>
    <property type="project" value="TreeGrafter"/>
</dbReference>
<feature type="compositionally biased region" description="Low complexity" evidence="2">
    <location>
        <begin position="1030"/>
        <end position="1052"/>
    </location>
</feature>
<feature type="compositionally biased region" description="Polar residues" evidence="2">
    <location>
        <begin position="917"/>
        <end position="930"/>
    </location>
</feature>
<gene>
    <name evidence="3" type="ORF">AWZ03_007251</name>
</gene>
<dbReference type="InterPro" id="IPR051293">
    <property type="entry name" value="MTUS1/CCDC69"/>
</dbReference>
<feature type="region of interest" description="Disordered" evidence="2">
    <location>
        <begin position="779"/>
        <end position="838"/>
    </location>
</feature>
<feature type="region of interest" description="Disordered" evidence="2">
    <location>
        <begin position="299"/>
        <end position="370"/>
    </location>
</feature>
<feature type="compositionally biased region" description="Low complexity" evidence="2">
    <location>
        <begin position="1178"/>
        <end position="1205"/>
    </location>
</feature>
<feature type="region of interest" description="Disordered" evidence="2">
    <location>
        <begin position="1"/>
        <end position="44"/>
    </location>
</feature>
<evidence type="ECO:0000313" key="4">
    <source>
        <dbReference type="Proteomes" id="UP000295192"/>
    </source>
</evidence>
<dbReference type="OrthoDB" id="10038993at2759"/>
<dbReference type="STRING" id="7232.A0A484BE57"/>
<feature type="compositionally biased region" description="Polar residues" evidence="2">
    <location>
        <begin position="996"/>
        <end position="1005"/>
    </location>
</feature>
<comment type="caution">
    <text evidence="3">The sequence shown here is derived from an EMBL/GenBank/DDBJ whole genome shotgun (WGS) entry which is preliminary data.</text>
</comment>
<reference evidence="3 4" key="1">
    <citation type="journal article" date="2019" name="J. Hered.">
        <title>An Improved Genome Assembly for Drosophila navojoa, the Basal Species in the mojavensis Cluster.</title>
        <authorList>
            <person name="Vanderlinde T."/>
            <person name="Dupim E.G."/>
            <person name="Nazario-Yepiz N.O."/>
            <person name="Carvalho A.B."/>
        </authorList>
    </citation>
    <scope>NUCLEOTIDE SEQUENCE [LARGE SCALE GENOMIC DNA]</scope>
    <source>
        <strain evidence="3">Navoj_Jal97</strain>
        <tissue evidence="3">Whole organism</tissue>
    </source>
</reference>
<feature type="compositionally biased region" description="Low complexity" evidence="2">
    <location>
        <begin position="1122"/>
        <end position="1164"/>
    </location>
</feature>
<dbReference type="Proteomes" id="UP000295192">
    <property type="component" value="Unassembled WGS sequence"/>
</dbReference>
<feature type="compositionally biased region" description="Polar residues" evidence="2">
    <location>
        <begin position="320"/>
        <end position="330"/>
    </location>
</feature>
<feature type="region of interest" description="Disordered" evidence="2">
    <location>
        <begin position="1099"/>
        <end position="1214"/>
    </location>
</feature>
<evidence type="ECO:0000313" key="3">
    <source>
        <dbReference type="EMBL" id="TDG46280.1"/>
    </source>
</evidence>
<feature type="compositionally biased region" description="Low complexity" evidence="2">
    <location>
        <begin position="146"/>
        <end position="167"/>
    </location>
</feature>
<feature type="region of interest" description="Disordered" evidence="2">
    <location>
        <begin position="1030"/>
        <end position="1080"/>
    </location>
</feature>
<feature type="non-terminal residue" evidence="3">
    <location>
        <position position="1"/>
    </location>
</feature>
<feature type="compositionally biased region" description="Polar residues" evidence="2">
    <location>
        <begin position="1099"/>
        <end position="1117"/>
    </location>
</feature>
<dbReference type="PANTHER" id="PTHR24200:SF11">
    <property type="entry name" value="TOUCAN, ISOFORM A"/>
    <property type="match status" value="1"/>
</dbReference>
<keyword evidence="4" id="KW-1185">Reference proteome</keyword>
<organism evidence="3 4">
    <name type="scientific">Drosophila navojoa</name>
    <name type="common">Fruit fly</name>
    <dbReference type="NCBI Taxonomy" id="7232"/>
    <lineage>
        <taxon>Eukaryota</taxon>
        <taxon>Metazoa</taxon>
        <taxon>Ecdysozoa</taxon>
        <taxon>Arthropoda</taxon>
        <taxon>Hexapoda</taxon>
        <taxon>Insecta</taxon>
        <taxon>Pterygota</taxon>
        <taxon>Neoptera</taxon>
        <taxon>Endopterygota</taxon>
        <taxon>Diptera</taxon>
        <taxon>Brachycera</taxon>
        <taxon>Muscomorpha</taxon>
        <taxon>Ephydroidea</taxon>
        <taxon>Drosophilidae</taxon>
        <taxon>Drosophila</taxon>
    </lineage>
</organism>
<feature type="region of interest" description="Disordered" evidence="2">
    <location>
        <begin position="914"/>
        <end position="952"/>
    </location>
</feature>
<keyword evidence="1" id="KW-0175">Coiled coil</keyword>
<protein>
    <submittedName>
        <fullName evidence="3">Uncharacterized protein</fullName>
    </submittedName>
</protein>
<feature type="region of interest" description="Disordered" evidence="2">
    <location>
        <begin position="132"/>
        <end position="175"/>
    </location>
</feature>
<evidence type="ECO:0000256" key="2">
    <source>
        <dbReference type="SAM" id="MobiDB-lite"/>
    </source>
</evidence>
<feature type="compositionally biased region" description="Low complexity" evidence="2">
    <location>
        <begin position="28"/>
        <end position="40"/>
    </location>
</feature>
<feature type="compositionally biased region" description="Polar residues" evidence="2">
    <location>
        <begin position="340"/>
        <end position="358"/>
    </location>
</feature>
<accession>A0A484BE57</accession>